<name>A0A8C3RIW6_CHESE</name>
<accession>A0A8C3RIW6</accession>
<dbReference type="InterPro" id="IPR017942">
    <property type="entry name" value="Lipid-bd_serum_glycop_N"/>
</dbReference>
<dbReference type="InterPro" id="IPR032942">
    <property type="entry name" value="BPI/LBP/Plunc"/>
</dbReference>
<dbReference type="CDD" id="cd00025">
    <property type="entry name" value="BPI1"/>
    <property type="match status" value="1"/>
</dbReference>
<keyword evidence="4 13" id="KW-0964">Secreted</keyword>
<comment type="subunit">
    <text evidence="11 13">Monomer. Homodimer; disulfide-linked.</text>
</comment>
<evidence type="ECO:0000256" key="5">
    <source>
        <dbReference type="ARBA" id="ARBA00022529"/>
    </source>
</evidence>
<evidence type="ECO:0000256" key="12">
    <source>
        <dbReference type="PIRSR" id="PIRSR002417-50"/>
    </source>
</evidence>
<evidence type="ECO:0000256" key="8">
    <source>
        <dbReference type="ARBA" id="ARBA00023022"/>
    </source>
</evidence>
<dbReference type="SMART" id="SM00329">
    <property type="entry name" value="BPI2"/>
    <property type="match status" value="1"/>
</dbReference>
<dbReference type="Gene3D" id="3.15.10.10">
    <property type="entry name" value="Bactericidal permeability-increasing protein, domain 1"/>
    <property type="match status" value="1"/>
</dbReference>
<evidence type="ECO:0000256" key="6">
    <source>
        <dbReference type="ARBA" id="ARBA00022588"/>
    </source>
</evidence>
<evidence type="ECO:0000256" key="4">
    <source>
        <dbReference type="ARBA" id="ARBA00022525"/>
    </source>
</evidence>
<keyword evidence="5 13" id="KW-0929">Antimicrobial</keyword>
<evidence type="ECO:0000259" key="15">
    <source>
        <dbReference type="SMART" id="SM00328"/>
    </source>
</evidence>
<dbReference type="PANTHER" id="PTHR10504:SF84">
    <property type="entry name" value="BACTERICIDAL PERMEABILITY-INCREASING PROTEIN"/>
    <property type="match status" value="1"/>
</dbReference>
<keyword evidence="18" id="KW-1185">Reference proteome</keyword>
<feature type="signal peptide" evidence="14">
    <location>
        <begin position="1"/>
        <end position="18"/>
    </location>
</feature>
<comment type="function">
    <text evidence="13">The cytotoxic action of BPI is limited to many species of Gram-negative bacteria; this specificity may be explained by a strong affinity of the very basic N-terminal half for the negatively charged lipopolysaccharides that are unique to the Gram-negative bacterial outer envelope.</text>
</comment>
<dbReference type="GO" id="GO:0005615">
    <property type="term" value="C:extracellular space"/>
    <property type="evidence" value="ECO:0007669"/>
    <property type="project" value="UniProtKB-UniRule"/>
</dbReference>
<feature type="domain" description="Lipid-binding serum glycoprotein C-terminal" evidence="16">
    <location>
        <begin position="263"/>
        <end position="466"/>
    </location>
</feature>
<evidence type="ECO:0000313" key="17">
    <source>
        <dbReference type="Ensembl" id="ENSCSRP00000000573.1"/>
    </source>
</evidence>
<evidence type="ECO:0000256" key="11">
    <source>
        <dbReference type="ARBA" id="ARBA00025943"/>
    </source>
</evidence>
<evidence type="ECO:0000256" key="13">
    <source>
        <dbReference type="RuleBase" id="RU369039"/>
    </source>
</evidence>
<evidence type="ECO:0000256" key="2">
    <source>
        <dbReference type="ARBA" id="ARBA00007292"/>
    </source>
</evidence>
<dbReference type="PANTHER" id="PTHR10504">
    <property type="entry name" value="BACTERICIDAL PERMEABILITY-INCREASING BPI PROTEIN-RELATED"/>
    <property type="match status" value="1"/>
</dbReference>
<feature type="disulfide bond" evidence="12">
    <location>
        <begin position="152"/>
        <end position="191"/>
    </location>
</feature>
<evidence type="ECO:0000256" key="7">
    <source>
        <dbReference type="ARBA" id="ARBA00022859"/>
    </source>
</evidence>
<dbReference type="Pfam" id="PF01273">
    <property type="entry name" value="LBP_BPI_CETP"/>
    <property type="match status" value="1"/>
</dbReference>
<comment type="domain">
    <text evidence="13">The N- and C-terminal barrels adopt an identical fold despite having only 13% of conserved residues.</text>
</comment>
<comment type="domain">
    <text evidence="13">The N-terminal region may be exposed to the interior of the granule, whereas the C-terminal portion may be embedded in the membrane. During phagocytosis and degranulation, proteases may be released and activated and cleave BPI at the junction of the N- and C-terminal portions of the molecule, providing controlled release of the N-terminal antibacterial fragment when bacteria are ingested.</text>
</comment>
<dbReference type="GO" id="GO:0050829">
    <property type="term" value="P:defense response to Gram-negative bacterium"/>
    <property type="evidence" value="ECO:0007669"/>
    <property type="project" value="UniProtKB-UniRule"/>
</dbReference>
<dbReference type="GO" id="GO:0001530">
    <property type="term" value="F:lipopolysaccharide binding"/>
    <property type="evidence" value="ECO:0007669"/>
    <property type="project" value="TreeGrafter"/>
</dbReference>
<organism evidence="17 18">
    <name type="scientific">Chelydra serpentina</name>
    <name type="common">Snapping turtle</name>
    <name type="synonym">Testudo serpentina</name>
    <dbReference type="NCBI Taxonomy" id="8475"/>
    <lineage>
        <taxon>Eukaryota</taxon>
        <taxon>Metazoa</taxon>
        <taxon>Chordata</taxon>
        <taxon>Craniata</taxon>
        <taxon>Vertebrata</taxon>
        <taxon>Euteleostomi</taxon>
        <taxon>Archelosauria</taxon>
        <taxon>Testudinata</taxon>
        <taxon>Testudines</taxon>
        <taxon>Cryptodira</taxon>
        <taxon>Durocryptodira</taxon>
        <taxon>Americhelydia</taxon>
        <taxon>Chelydroidea</taxon>
        <taxon>Chelydridae</taxon>
        <taxon>Chelydra</taxon>
    </lineage>
</organism>
<dbReference type="Pfam" id="PF02886">
    <property type="entry name" value="LBP_BPI_CETP_C"/>
    <property type="match status" value="1"/>
</dbReference>
<dbReference type="Ensembl" id="ENSCSRT00000000592.1">
    <property type="protein sequence ID" value="ENSCSRP00000000573.1"/>
    <property type="gene ID" value="ENSCSRG00000000490.1"/>
</dbReference>
<evidence type="ECO:0000256" key="14">
    <source>
        <dbReference type="SAM" id="SignalP"/>
    </source>
</evidence>
<evidence type="ECO:0000313" key="18">
    <source>
        <dbReference type="Proteomes" id="UP000694403"/>
    </source>
</evidence>
<reference evidence="17" key="2">
    <citation type="submission" date="2025-09" db="UniProtKB">
        <authorList>
            <consortium name="Ensembl"/>
        </authorList>
    </citation>
    <scope>IDENTIFICATION</scope>
</reference>
<evidence type="ECO:0000256" key="1">
    <source>
        <dbReference type="ARBA" id="ARBA00004613"/>
    </source>
</evidence>
<comment type="subcellular location">
    <subcellularLocation>
        <location evidence="1 13">Secreted</location>
    </subcellularLocation>
</comment>
<reference evidence="17" key="1">
    <citation type="submission" date="2025-08" db="UniProtKB">
        <authorList>
            <consortium name="Ensembl"/>
        </authorList>
    </citation>
    <scope>IDENTIFICATION</scope>
</reference>
<dbReference type="FunFam" id="3.15.20.10:FF:000001">
    <property type="entry name" value="Phospholipid transfer protein"/>
    <property type="match status" value="1"/>
</dbReference>
<evidence type="ECO:0000256" key="9">
    <source>
        <dbReference type="ARBA" id="ARBA00023157"/>
    </source>
</evidence>
<dbReference type="GO" id="GO:0031663">
    <property type="term" value="P:lipopolysaccharide-mediated signaling pathway"/>
    <property type="evidence" value="ECO:0007669"/>
    <property type="project" value="TreeGrafter"/>
</dbReference>
<evidence type="ECO:0000256" key="3">
    <source>
        <dbReference type="ARBA" id="ARBA00017827"/>
    </source>
</evidence>
<keyword evidence="13 14" id="KW-0732">Signal</keyword>
<feature type="chain" id="PRO_5034829968" description="Bactericidal permeability-increasing protein" evidence="14">
    <location>
        <begin position="19"/>
        <end position="478"/>
    </location>
</feature>
<dbReference type="GO" id="GO:0045087">
    <property type="term" value="P:innate immune response"/>
    <property type="evidence" value="ECO:0007669"/>
    <property type="project" value="UniProtKB-UniRule"/>
</dbReference>
<keyword evidence="10 13" id="KW-0325">Glycoprotein</keyword>
<comment type="similarity">
    <text evidence="2">Belongs to the BPI/LBP/Plunc superfamily. BPI/LBP family.</text>
</comment>
<feature type="domain" description="Lipid-binding serum glycoprotein N-terminal" evidence="15">
    <location>
        <begin position="26"/>
        <end position="248"/>
    </location>
</feature>
<protein>
    <recommendedName>
        <fullName evidence="3 13">Bactericidal permeability-increasing protein</fullName>
        <shortName evidence="13">BPI</shortName>
    </recommendedName>
</protein>
<dbReference type="SUPFAM" id="SSF55394">
    <property type="entry name" value="Bactericidal permeability-increasing protein, BPI"/>
    <property type="match status" value="2"/>
</dbReference>
<dbReference type="Gene3D" id="3.15.20.10">
    <property type="entry name" value="Bactericidal permeability-increasing protein, domain 2"/>
    <property type="match status" value="1"/>
</dbReference>
<dbReference type="FunFam" id="3.15.10.10:FF:000001">
    <property type="entry name" value="phospholipid transfer protein-like"/>
    <property type="match status" value="1"/>
</dbReference>
<keyword evidence="7 13" id="KW-0391">Immunity</keyword>
<keyword evidence="9 12" id="KW-1015">Disulfide bond</keyword>
<dbReference type="PIRSF" id="PIRSF002417">
    <property type="entry name" value="Lipid_binding_protein"/>
    <property type="match status" value="1"/>
</dbReference>
<sequence length="478" mass="51861">MIWAFVFALLGACSRAAGTNAGLKGRVTQKGLEYGQQFGLEVVKSLLKKEHVPDLNGSYNIPLIGDVGYSVSRIQIQELQLNESVVSFSEGTGVRLVVSNARIHLSGVWRVKVLFVPDSGTFDLSVSDLSLSTELGVSRDDGGRPQVWSANCRSSVGRLDVKFHNGASWLYNLFMGALQVPLRYEVNRQLCPELGKGISNLERVLKTMQVSAQIDPFAAIDYSLVNKPVIAREHGDIDLKGEFYGVAKHTESPFSPVPFLLPDEGDHMLLLGLSEFSANSAAFVYFTAGALRKNFRDDTIPKRSPIRLNTGSMGLFLPELKKLYPDMPMELHLSARKQPLLTCLPDSLALALFGAAEAFVVLPNATLASAFLLDLDASVAGQLQLDSAKVGGSVALTNFSMSVVRSHVGSVQVKTLETLLKLALQMVALPMVNKKLKEGFPLPSVYNLSLVNPRVKINQGFVLVATDVQYQARAAVAG</sequence>
<keyword evidence="8 13" id="KW-0044">Antibiotic</keyword>
<evidence type="ECO:0000256" key="10">
    <source>
        <dbReference type="ARBA" id="ARBA00023180"/>
    </source>
</evidence>
<evidence type="ECO:0000259" key="16">
    <source>
        <dbReference type="SMART" id="SM00329"/>
    </source>
</evidence>
<keyword evidence="6 13" id="KW-0399">Innate immunity</keyword>
<dbReference type="SMART" id="SM00328">
    <property type="entry name" value="BPI1"/>
    <property type="match status" value="1"/>
</dbReference>
<proteinExistence type="inferred from homology"/>
<dbReference type="InterPro" id="IPR030675">
    <property type="entry name" value="BPI/LBP"/>
</dbReference>
<dbReference type="Proteomes" id="UP000694403">
    <property type="component" value="Unplaced"/>
</dbReference>
<dbReference type="AlphaFoldDB" id="A0A8C3RIW6"/>
<dbReference type="InterPro" id="IPR001124">
    <property type="entry name" value="Lipid-bd_serum_glycop_C"/>
</dbReference>
<dbReference type="InterPro" id="IPR017943">
    <property type="entry name" value="Bactericidal_perm-incr_a/b_dom"/>
</dbReference>